<gene>
    <name evidence="7" type="ORF">M5D96_006980</name>
</gene>
<evidence type="ECO:0000313" key="7">
    <source>
        <dbReference type="EMBL" id="KAI8039566.1"/>
    </source>
</evidence>
<dbReference type="Gene3D" id="2.30.39.10">
    <property type="entry name" value="Alpha-1-antitrypsin, domain 1"/>
    <property type="match status" value="1"/>
</dbReference>
<sequence>MKYPQWLNLIVLLLFLGSGISSPSLTTQLIHKWVSGPKHIPPGVLICHPVVLTALETLSVLTDGETHKEFNGLYVRPLRNISESLWFNHTNTLLLRAGTEVLDSGIKAIENLATLQFIDFIYPRRSLYKFNEALKETHQSSYFPSILQRRYINWDTELISVGTATMTAHWIHNFEPKNSGLRVFHSQLDEHGGIRPVAIDFMSIVGNFLFSEFDGLQLLHLPLNHNLTLLILLSRQVIDKKSYEIPNQYNPLELLKKGKMEFVEVQMPKIEFEYRAELVPRALNGMGIRRVHQKNADFSKLTSSKIKLSSMVHATSIRIDEFGINEEPFEIAHSSPLESETEKLTFIADRPFFFSILNESQLLFSGEFLGP</sequence>
<dbReference type="InterPro" id="IPR042185">
    <property type="entry name" value="Serpin_sf_2"/>
</dbReference>
<evidence type="ECO:0000256" key="1">
    <source>
        <dbReference type="ARBA" id="ARBA00009500"/>
    </source>
</evidence>
<keyword evidence="8" id="KW-1185">Reference proteome</keyword>
<dbReference type="InterPro" id="IPR042178">
    <property type="entry name" value="Serpin_sf_1"/>
</dbReference>
<dbReference type="PANTHER" id="PTHR11461:SF211">
    <property type="entry name" value="GH10112P-RELATED"/>
    <property type="match status" value="1"/>
</dbReference>
<reference evidence="7" key="1">
    <citation type="journal article" date="2023" name="Genome Biol. Evol.">
        <title>Long-read-based Genome Assembly of Drosophila gunungcola Reveals Fewer Chemosensory Genes in Flower-breeding Species.</title>
        <authorList>
            <person name="Negi A."/>
            <person name="Liao B.Y."/>
            <person name="Yeh S.D."/>
        </authorList>
    </citation>
    <scope>NUCLEOTIDE SEQUENCE</scope>
    <source>
        <strain evidence="7">Sukarami</strain>
    </source>
</reference>
<dbReference type="Pfam" id="PF00079">
    <property type="entry name" value="Serpin"/>
    <property type="match status" value="1"/>
</dbReference>
<dbReference type="PROSITE" id="PS00284">
    <property type="entry name" value="SERPIN"/>
    <property type="match status" value="1"/>
</dbReference>
<feature type="signal peptide" evidence="5">
    <location>
        <begin position="1"/>
        <end position="21"/>
    </location>
</feature>
<evidence type="ECO:0000256" key="3">
    <source>
        <dbReference type="ARBA" id="ARBA00022900"/>
    </source>
</evidence>
<evidence type="ECO:0000256" key="4">
    <source>
        <dbReference type="RuleBase" id="RU000411"/>
    </source>
</evidence>
<organism evidence="7 8">
    <name type="scientific">Drosophila gunungcola</name>
    <name type="common">fruit fly</name>
    <dbReference type="NCBI Taxonomy" id="103775"/>
    <lineage>
        <taxon>Eukaryota</taxon>
        <taxon>Metazoa</taxon>
        <taxon>Ecdysozoa</taxon>
        <taxon>Arthropoda</taxon>
        <taxon>Hexapoda</taxon>
        <taxon>Insecta</taxon>
        <taxon>Pterygota</taxon>
        <taxon>Neoptera</taxon>
        <taxon>Endopterygota</taxon>
        <taxon>Diptera</taxon>
        <taxon>Brachycera</taxon>
        <taxon>Muscomorpha</taxon>
        <taxon>Ephydroidea</taxon>
        <taxon>Drosophilidae</taxon>
        <taxon>Drosophila</taxon>
        <taxon>Sophophora</taxon>
    </lineage>
</organism>
<dbReference type="InterPro" id="IPR023796">
    <property type="entry name" value="Serpin_dom"/>
</dbReference>
<dbReference type="InterPro" id="IPR023795">
    <property type="entry name" value="Serpin_CS"/>
</dbReference>
<comment type="caution">
    <text evidence="7">The sequence shown here is derived from an EMBL/GenBank/DDBJ whole genome shotgun (WGS) entry which is preliminary data.</text>
</comment>
<dbReference type="AlphaFoldDB" id="A0A9P9YMB0"/>
<dbReference type="InterPro" id="IPR036186">
    <property type="entry name" value="Serpin_sf"/>
</dbReference>
<comment type="similarity">
    <text evidence="1 4">Belongs to the serpin family.</text>
</comment>
<dbReference type="GO" id="GO:0004867">
    <property type="term" value="F:serine-type endopeptidase inhibitor activity"/>
    <property type="evidence" value="ECO:0007669"/>
    <property type="project" value="UniProtKB-KW"/>
</dbReference>
<name>A0A9P9YMB0_9MUSC</name>
<evidence type="ECO:0000256" key="2">
    <source>
        <dbReference type="ARBA" id="ARBA00022690"/>
    </source>
</evidence>
<evidence type="ECO:0000256" key="5">
    <source>
        <dbReference type="SAM" id="SignalP"/>
    </source>
</evidence>
<keyword evidence="3" id="KW-0722">Serine protease inhibitor</keyword>
<dbReference type="SUPFAM" id="SSF56574">
    <property type="entry name" value="Serpins"/>
    <property type="match status" value="1"/>
</dbReference>
<dbReference type="Proteomes" id="UP001059596">
    <property type="component" value="Unassembled WGS sequence"/>
</dbReference>
<accession>A0A9P9YMB0</accession>
<dbReference type="GO" id="GO:0005615">
    <property type="term" value="C:extracellular space"/>
    <property type="evidence" value="ECO:0007669"/>
    <property type="project" value="InterPro"/>
</dbReference>
<proteinExistence type="inferred from homology"/>
<dbReference type="OrthoDB" id="7857926at2759"/>
<evidence type="ECO:0000313" key="8">
    <source>
        <dbReference type="Proteomes" id="UP001059596"/>
    </source>
</evidence>
<keyword evidence="5" id="KW-0732">Signal</keyword>
<dbReference type="EMBL" id="JAMKOV010000005">
    <property type="protein sequence ID" value="KAI8039566.1"/>
    <property type="molecule type" value="Genomic_DNA"/>
</dbReference>
<dbReference type="PANTHER" id="PTHR11461">
    <property type="entry name" value="SERINE PROTEASE INHIBITOR, SERPIN"/>
    <property type="match status" value="1"/>
</dbReference>
<keyword evidence="2" id="KW-0646">Protease inhibitor</keyword>
<dbReference type="InterPro" id="IPR000215">
    <property type="entry name" value="Serpin_fam"/>
</dbReference>
<evidence type="ECO:0000259" key="6">
    <source>
        <dbReference type="SMART" id="SM00093"/>
    </source>
</evidence>
<dbReference type="SMART" id="SM00093">
    <property type="entry name" value="SERPIN"/>
    <property type="match status" value="1"/>
</dbReference>
<feature type="domain" description="Serpin" evidence="6">
    <location>
        <begin position="27"/>
        <end position="371"/>
    </location>
</feature>
<protein>
    <recommendedName>
        <fullName evidence="6">Serpin domain-containing protein</fullName>
    </recommendedName>
</protein>
<feature type="chain" id="PRO_5040302252" description="Serpin domain-containing protein" evidence="5">
    <location>
        <begin position="22"/>
        <end position="371"/>
    </location>
</feature>
<dbReference type="Gene3D" id="3.30.497.10">
    <property type="entry name" value="Antithrombin, subunit I, domain 2"/>
    <property type="match status" value="1"/>
</dbReference>